<dbReference type="EMBL" id="JNBY01000128">
    <property type="protein sequence ID" value="KDN81922.1"/>
    <property type="molecule type" value="Genomic_DNA"/>
</dbReference>
<name>A0A066YL68_9ACTN</name>
<sequence length="383" mass="40747">MSARERDRLVLMNPGPVNADERVRAALAGPDMCHREPEFAALLTRVRSRLVQVCGGDRDWSAVVLTGSGTAAVEAAVVSAPPRNGTVLALDNGHYGQRMHDIAAAHGIATRRLELGWGNPLDLAALDAALAADSSITHVTVVHHETSTGMRNDVHAVAGLVHRHGRAVIVDAVSSVGADPLDLADSGLDWVAGSANKNIEGMPGLSFVCGRRTAFEALGQAPTRSYYLDLHRNFLAQQVNTAPAFTPGIPAFYALDTALELLLAEGVEARGRRYLALAERLRAGLERLGLDLLLPAGHRANSLTAVRLPDGVPYREMHDALRAAGFVIYAGQEHLAKNYFRLSTMGCMTTADVDDFTAALGAFLGQVRPPVPGASAADRKENP</sequence>
<dbReference type="PIRSF" id="PIRSF000524">
    <property type="entry name" value="SPT"/>
    <property type="match status" value="1"/>
</dbReference>
<evidence type="ECO:0000313" key="11">
    <source>
        <dbReference type="EMBL" id="KDN81922.1"/>
    </source>
</evidence>
<evidence type="ECO:0000256" key="9">
    <source>
        <dbReference type="PIRSR" id="PIRSR000524-50"/>
    </source>
</evidence>
<dbReference type="eggNOG" id="COG0075">
    <property type="taxonomic scope" value="Bacteria"/>
</dbReference>
<evidence type="ECO:0000259" key="10">
    <source>
        <dbReference type="Pfam" id="PF00266"/>
    </source>
</evidence>
<dbReference type="SUPFAM" id="SSF53383">
    <property type="entry name" value="PLP-dependent transferases"/>
    <property type="match status" value="1"/>
</dbReference>
<dbReference type="InterPro" id="IPR000192">
    <property type="entry name" value="Aminotrans_V_dom"/>
</dbReference>
<comment type="cofactor">
    <cofactor evidence="1 9">
        <name>pyridoxal 5'-phosphate</name>
        <dbReference type="ChEBI" id="CHEBI:597326"/>
    </cofactor>
</comment>
<keyword evidence="12" id="KW-1185">Reference proteome</keyword>
<dbReference type="InterPro" id="IPR012703">
    <property type="entry name" value="NH2EtPonate_pyrv_transaminase"/>
</dbReference>
<protein>
    <recommendedName>
        <fullName evidence="6">2-aminoethylphosphonate--pyruvate transaminase</fullName>
        <ecNumber evidence="6">2.6.1.37</ecNumber>
    </recommendedName>
</protein>
<dbReference type="RefSeq" id="WP_244305484.1">
    <property type="nucleotide sequence ID" value="NZ_KK853997.1"/>
</dbReference>
<organism evidence="11 12">
    <name type="scientific">Kitasatospora cheerisanensis KCTC 2395</name>
    <dbReference type="NCBI Taxonomy" id="1348663"/>
    <lineage>
        <taxon>Bacteria</taxon>
        <taxon>Bacillati</taxon>
        <taxon>Actinomycetota</taxon>
        <taxon>Actinomycetes</taxon>
        <taxon>Kitasatosporales</taxon>
        <taxon>Streptomycetaceae</taxon>
        <taxon>Kitasatospora</taxon>
    </lineage>
</organism>
<dbReference type="InterPro" id="IPR015424">
    <property type="entry name" value="PyrdxlP-dep_Trfase"/>
</dbReference>
<dbReference type="Gene3D" id="3.40.640.10">
    <property type="entry name" value="Type I PLP-dependent aspartate aminotransferase-like (Major domain)"/>
    <property type="match status" value="1"/>
</dbReference>
<dbReference type="AlphaFoldDB" id="A0A066YL68"/>
<evidence type="ECO:0000256" key="5">
    <source>
        <dbReference type="ARBA" id="ARBA00023317"/>
    </source>
</evidence>
<dbReference type="GO" id="GO:0019700">
    <property type="term" value="P:organic phosphonate catabolic process"/>
    <property type="evidence" value="ECO:0007669"/>
    <property type="project" value="InterPro"/>
</dbReference>
<dbReference type="Pfam" id="PF00266">
    <property type="entry name" value="Aminotran_5"/>
    <property type="match status" value="1"/>
</dbReference>
<dbReference type="HAMAP" id="MF_01376">
    <property type="entry name" value="PhnW_aminotrans_5"/>
    <property type="match status" value="1"/>
</dbReference>
<feature type="binding site" evidence="8">
    <location>
        <position position="341"/>
    </location>
    <ligand>
        <name>substrate</name>
    </ligand>
</feature>
<evidence type="ECO:0000256" key="1">
    <source>
        <dbReference type="ARBA" id="ARBA00001933"/>
    </source>
</evidence>
<dbReference type="Gene3D" id="3.90.1150.10">
    <property type="entry name" value="Aspartate Aminotransferase, domain 1"/>
    <property type="match status" value="1"/>
</dbReference>
<keyword evidence="2" id="KW-0032">Aminotransferase</keyword>
<evidence type="ECO:0000256" key="3">
    <source>
        <dbReference type="ARBA" id="ARBA00022679"/>
    </source>
</evidence>
<proteinExistence type="inferred from homology"/>
<dbReference type="InterPro" id="IPR015421">
    <property type="entry name" value="PyrdxlP-dep_Trfase_major"/>
</dbReference>
<dbReference type="HOGENOM" id="CLU_027686_3_1_11"/>
<comment type="caution">
    <text evidence="11">The sequence shown here is derived from an EMBL/GenBank/DDBJ whole genome shotgun (WGS) entry which is preliminary data.</text>
</comment>
<dbReference type="PANTHER" id="PTHR42778:SF1">
    <property type="entry name" value="2-AMINOETHYLPHOSPHONATE--PYRUVATE TRANSAMINASE"/>
    <property type="match status" value="1"/>
</dbReference>
<evidence type="ECO:0000256" key="4">
    <source>
        <dbReference type="ARBA" id="ARBA00022898"/>
    </source>
</evidence>
<keyword evidence="3" id="KW-0808">Transferase</keyword>
<dbReference type="InterPro" id="IPR024169">
    <property type="entry name" value="SP_NH2Trfase/AEP_transaminase"/>
</dbReference>
<comment type="catalytic activity">
    <reaction evidence="7">
        <text>(2-aminoethyl)phosphonate + pyruvate = phosphonoacetaldehyde + L-alanine</text>
        <dbReference type="Rhea" id="RHEA:17021"/>
        <dbReference type="ChEBI" id="CHEBI:15361"/>
        <dbReference type="ChEBI" id="CHEBI:57418"/>
        <dbReference type="ChEBI" id="CHEBI:57972"/>
        <dbReference type="ChEBI" id="CHEBI:58383"/>
        <dbReference type="EC" id="2.6.1.37"/>
    </reaction>
</comment>
<dbReference type="InterPro" id="IPR015422">
    <property type="entry name" value="PyrdxlP-dep_Trfase_small"/>
</dbReference>
<reference evidence="11 12" key="1">
    <citation type="submission" date="2014-05" db="EMBL/GenBank/DDBJ databases">
        <title>Draft Genome Sequence of Kitasatospora cheerisanensis KCTC 2395.</title>
        <authorList>
            <person name="Nam D.H."/>
        </authorList>
    </citation>
    <scope>NUCLEOTIDE SEQUENCE [LARGE SCALE GENOMIC DNA]</scope>
    <source>
        <strain evidence="11 12">KCTC 2395</strain>
    </source>
</reference>
<evidence type="ECO:0000313" key="12">
    <source>
        <dbReference type="Proteomes" id="UP000027178"/>
    </source>
</evidence>
<dbReference type="Proteomes" id="UP000027178">
    <property type="component" value="Unassembled WGS sequence"/>
</dbReference>
<gene>
    <name evidence="11" type="ORF">KCH_63610</name>
</gene>
<keyword evidence="5" id="KW-0670">Pyruvate</keyword>
<evidence type="ECO:0000256" key="8">
    <source>
        <dbReference type="PIRSR" id="PIRSR000524-1"/>
    </source>
</evidence>
<evidence type="ECO:0000256" key="7">
    <source>
        <dbReference type="ARBA" id="ARBA00049460"/>
    </source>
</evidence>
<feature type="domain" description="Aminotransferase class V" evidence="10">
    <location>
        <begin position="32"/>
        <end position="355"/>
    </location>
</feature>
<dbReference type="PANTHER" id="PTHR42778">
    <property type="entry name" value="2-AMINOETHYLPHOSPHONATE--PYRUVATE TRANSAMINASE"/>
    <property type="match status" value="1"/>
</dbReference>
<dbReference type="PATRIC" id="fig|1348663.4.peg.6154"/>
<accession>A0A066YL68</accession>
<feature type="modified residue" description="N6-(pyridoxal phosphate)lysine" evidence="9">
    <location>
        <position position="197"/>
    </location>
</feature>
<keyword evidence="4 9" id="KW-0663">Pyridoxal phosphate</keyword>
<evidence type="ECO:0000256" key="2">
    <source>
        <dbReference type="ARBA" id="ARBA00022576"/>
    </source>
</evidence>
<dbReference type="GO" id="GO:0047304">
    <property type="term" value="F:2-aminoethylphosphonate-pyruvate transaminase activity"/>
    <property type="evidence" value="ECO:0007669"/>
    <property type="project" value="UniProtKB-EC"/>
</dbReference>
<dbReference type="EC" id="2.6.1.37" evidence="6"/>
<evidence type="ECO:0000256" key="6">
    <source>
        <dbReference type="ARBA" id="ARBA00044521"/>
    </source>
</evidence>